<evidence type="ECO:0000256" key="3">
    <source>
        <dbReference type="ARBA" id="ARBA00022614"/>
    </source>
</evidence>
<name>A0A9D4ZL07_ADICA</name>
<dbReference type="FunFam" id="3.80.10.10:FF:000101">
    <property type="entry name" value="LRR receptor-like serine/threonine-protein kinase ERECTA"/>
    <property type="match status" value="1"/>
</dbReference>
<gene>
    <name evidence="18" type="ORF">GOP47_0005032</name>
</gene>
<keyword evidence="8 15" id="KW-0547">Nucleotide-binding</keyword>
<evidence type="ECO:0000256" key="10">
    <source>
        <dbReference type="ARBA" id="ARBA00022840"/>
    </source>
</evidence>
<dbReference type="Gene3D" id="1.10.510.10">
    <property type="entry name" value="Transferase(Phosphotransferase) domain 1"/>
    <property type="match status" value="1"/>
</dbReference>
<dbReference type="SMART" id="SM00220">
    <property type="entry name" value="S_TKc"/>
    <property type="match status" value="1"/>
</dbReference>
<evidence type="ECO:0000256" key="5">
    <source>
        <dbReference type="ARBA" id="ARBA00022692"/>
    </source>
</evidence>
<dbReference type="GO" id="GO:0005524">
    <property type="term" value="F:ATP binding"/>
    <property type="evidence" value="ECO:0007669"/>
    <property type="project" value="UniProtKB-UniRule"/>
</dbReference>
<comment type="caution">
    <text evidence="18">The sequence shown here is derived from an EMBL/GenBank/DDBJ whole genome shotgun (WGS) entry which is preliminary data.</text>
</comment>
<protein>
    <recommendedName>
        <fullName evidence="17">Protein kinase domain-containing protein</fullName>
    </recommendedName>
</protein>
<feature type="domain" description="Protein kinase" evidence="17">
    <location>
        <begin position="390"/>
        <end position="670"/>
    </location>
</feature>
<dbReference type="GO" id="GO:0016020">
    <property type="term" value="C:membrane"/>
    <property type="evidence" value="ECO:0007669"/>
    <property type="project" value="UniProtKB-SubCell"/>
</dbReference>
<evidence type="ECO:0000256" key="9">
    <source>
        <dbReference type="ARBA" id="ARBA00022777"/>
    </source>
</evidence>
<accession>A0A9D4ZL07</accession>
<evidence type="ECO:0000313" key="18">
    <source>
        <dbReference type="EMBL" id="KAI5079553.1"/>
    </source>
</evidence>
<keyword evidence="10 15" id="KW-0067">ATP-binding</keyword>
<keyword evidence="7" id="KW-0677">Repeat</keyword>
<dbReference type="OrthoDB" id="4062651at2759"/>
<evidence type="ECO:0000313" key="19">
    <source>
        <dbReference type="Proteomes" id="UP000886520"/>
    </source>
</evidence>
<keyword evidence="14" id="KW-0325">Glycoprotein</keyword>
<dbReference type="Gene3D" id="3.30.200.20">
    <property type="entry name" value="Phosphorylase Kinase, domain 1"/>
    <property type="match status" value="1"/>
</dbReference>
<dbReference type="InterPro" id="IPR013210">
    <property type="entry name" value="LRR_N_plant-typ"/>
</dbReference>
<dbReference type="PANTHER" id="PTHR48056:SF77">
    <property type="entry name" value="PROTEIN KINASE DOMAIN-CONTAINING PROTEIN"/>
    <property type="match status" value="1"/>
</dbReference>
<dbReference type="Pfam" id="PF00069">
    <property type="entry name" value="Pkinase"/>
    <property type="match status" value="1"/>
</dbReference>
<keyword evidence="19" id="KW-1185">Reference proteome</keyword>
<evidence type="ECO:0000256" key="4">
    <source>
        <dbReference type="ARBA" id="ARBA00022679"/>
    </source>
</evidence>
<evidence type="ECO:0000256" key="8">
    <source>
        <dbReference type="ARBA" id="ARBA00022741"/>
    </source>
</evidence>
<comment type="subcellular location">
    <subcellularLocation>
        <location evidence="1">Membrane</location>
        <topology evidence="1">Single-pass type I membrane protein</topology>
    </subcellularLocation>
</comment>
<dbReference type="Pfam" id="PF08263">
    <property type="entry name" value="LRRNT_2"/>
    <property type="match status" value="1"/>
</dbReference>
<dbReference type="SUPFAM" id="SSF56112">
    <property type="entry name" value="Protein kinase-like (PK-like)"/>
    <property type="match status" value="1"/>
</dbReference>
<dbReference type="InterPro" id="IPR001611">
    <property type="entry name" value="Leu-rich_rpt"/>
</dbReference>
<dbReference type="InterPro" id="IPR050647">
    <property type="entry name" value="Plant_LRR-RLKs"/>
</dbReference>
<dbReference type="Proteomes" id="UP000886520">
    <property type="component" value="Chromosome 5"/>
</dbReference>
<feature type="transmembrane region" description="Helical" evidence="16">
    <location>
        <begin position="320"/>
        <end position="346"/>
    </location>
</feature>
<organism evidence="18 19">
    <name type="scientific">Adiantum capillus-veneris</name>
    <name type="common">Maidenhair fern</name>
    <dbReference type="NCBI Taxonomy" id="13818"/>
    <lineage>
        <taxon>Eukaryota</taxon>
        <taxon>Viridiplantae</taxon>
        <taxon>Streptophyta</taxon>
        <taxon>Embryophyta</taxon>
        <taxon>Tracheophyta</taxon>
        <taxon>Polypodiopsida</taxon>
        <taxon>Polypodiidae</taxon>
        <taxon>Polypodiales</taxon>
        <taxon>Pteridineae</taxon>
        <taxon>Pteridaceae</taxon>
        <taxon>Vittarioideae</taxon>
        <taxon>Adiantum</taxon>
    </lineage>
</organism>
<dbReference type="FunFam" id="1.10.510.10:FF:000146">
    <property type="entry name" value="LRR receptor-like serine/threonine-protein kinase IOS1"/>
    <property type="match status" value="1"/>
</dbReference>
<dbReference type="GO" id="GO:0004672">
    <property type="term" value="F:protein kinase activity"/>
    <property type="evidence" value="ECO:0007669"/>
    <property type="project" value="InterPro"/>
</dbReference>
<evidence type="ECO:0000256" key="12">
    <source>
        <dbReference type="ARBA" id="ARBA00023136"/>
    </source>
</evidence>
<evidence type="ECO:0000256" key="2">
    <source>
        <dbReference type="ARBA" id="ARBA00008684"/>
    </source>
</evidence>
<evidence type="ECO:0000256" key="16">
    <source>
        <dbReference type="SAM" id="Phobius"/>
    </source>
</evidence>
<keyword evidence="3" id="KW-0433">Leucine-rich repeat</keyword>
<evidence type="ECO:0000256" key="13">
    <source>
        <dbReference type="ARBA" id="ARBA00023170"/>
    </source>
</evidence>
<keyword evidence="5 16" id="KW-0812">Transmembrane</keyword>
<dbReference type="InterPro" id="IPR032675">
    <property type="entry name" value="LRR_dom_sf"/>
</dbReference>
<evidence type="ECO:0000256" key="7">
    <source>
        <dbReference type="ARBA" id="ARBA00022737"/>
    </source>
</evidence>
<evidence type="ECO:0000256" key="14">
    <source>
        <dbReference type="ARBA" id="ARBA00023180"/>
    </source>
</evidence>
<evidence type="ECO:0000256" key="11">
    <source>
        <dbReference type="ARBA" id="ARBA00022989"/>
    </source>
</evidence>
<keyword evidence="4" id="KW-0808">Transferase</keyword>
<keyword evidence="12 16" id="KW-0472">Membrane</keyword>
<sequence>MYWNMQVKKKQALRNDRLSQNDCEDGVVKQLTTIVKHLCTSLPCWAEMFNCNLHKIPFLFLHICISSVGHVMVERRQLGVVSILLLLSTIFVHALSPDGQALLKFKLAITSSDGTLANWNEDDKDPCLWPGVTCNLQTKQVIALNLPFRQLSGSIAPSLGNLTQLRKLGLHHNSLVGSIPPELGSCKKLKALYLQVNYLSGHIPGELGQLPKLMMLDLSSNSLSGNIPASLGDLSKLSLFNVSTNFLTGEIPEGGALSKFGSKSFLGNLKLCGLQVGAICISQLEGPSASPDTITTPLIGLEGVPPNGLPRKSRHYSTQVLVSALGTVGVSLLVALMCFWGCFLYHKFWKKSKPYNTFAEVEIPPDPKVVLFHGDLPYTSKEIVRKIESLGESSVIGYGGFGTVYKLVMDDSKVFAVKKIEKQNITDRFFERELEVLGSIKHRNLVNLRGYCNGPLARLLIYDYLPGGSLAEVLHEQDPAELSWASRLKIALGAAQGLAYLHHDCSPRIVHRDIKSSNILLGLNFEPHVSDFGLAKLLEDNETHVTTVIAGTFGYLAPEYLLNGRATEKADVYSYGVVLLELISGKRPTDSSFVEKGLNIVGWANSLMKEKRLKDIVHPSCECASMESLEAVLAIATMCIRSIPDERPTMHMVVKLLKAQSMSPCTSDFYESESE</sequence>
<dbReference type="EMBL" id="JABFUD020000005">
    <property type="protein sequence ID" value="KAI5079553.1"/>
    <property type="molecule type" value="Genomic_DNA"/>
</dbReference>
<dbReference type="InterPro" id="IPR008271">
    <property type="entry name" value="Ser/Thr_kinase_AS"/>
</dbReference>
<keyword evidence="9" id="KW-0418">Kinase</keyword>
<dbReference type="Gene3D" id="3.80.10.10">
    <property type="entry name" value="Ribonuclease Inhibitor"/>
    <property type="match status" value="1"/>
</dbReference>
<dbReference type="AlphaFoldDB" id="A0A9D4ZL07"/>
<feature type="binding site" evidence="15">
    <location>
        <position position="419"/>
    </location>
    <ligand>
        <name>ATP</name>
        <dbReference type="ChEBI" id="CHEBI:30616"/>
    </ligand>
</feature>
<proteinExistence type="inferred from homology"/>
<dbReference type="InterPro" id="IPR017441">
    <property type="entry name" value="Protein_kinase_ATP_BS"/>
</dbReference>
<dbReference type="PROSITE" id="PS00108">
    <property type="entry name" value="PROTEIN_KINASE_ST"/>
    <property type="match status" value="1"/>
</dbReference>
<dbReference type="InterPro" id="IPR000719">
    <property type="entry name" value="Prot_kinase_dom"/>
</dbReference>
<evidence type="ECO:0000256" key="15">
    <source>
        <dbReference type="PROSITE-ProRule" id="PRU10141"/>
    </source>
</evidence>
<keyword evidence="6" id="KW-0732">Signal</keyword>
<dbReference type="PROSITE" id="PS00107">
    <property type="entry name" value="PROTEIN_KINASE_ATP"/>
    <property type="match status" value="1"/>
</dbReference>
<dbReference type="InterPro" id="IPR011009">
    <property type="entry name" value="Kinase-like_dom_sf"/>
</dbReference>
<dbReference type="Pfam" id="PF13855">
    <property type="entry name" value="LRR_8"/>
    <property type="match status" value="1"/>
</dbReference>
<comment type="similarity">
    <text evidence="2">Belongs to the protein kinase superfamily. Ser/Thr protein kinase family.</text>
</comment>
<evidence type="ECO:0000256" key="1">
    <source>
        <dbReference type="ARBA" id="ARBA00004479"/>
    </source>
</evidence>
<evidence type="ECO:0000256" key="6">
    <source>
        <dbReference type="ARBA" id="ARBA00022729"/>
    </source>
</evidence>
<keyword evidence="13" id="KW-0675">Receptor</keyword>
<keyword evidence="11 16" id="KW-1133">Transmembrane helix</keyword>
<dbReference type="PROSITE" id="PS50011">
    <property type="entry name" value="PROTEIN_KINASE_DOM"/>
    <property type="match status" value="1"/>
</dbReference>
<reference evidence="18 19" key="1">
    <citation type="submission" date="2021-01" db="EMBL/GenBank/DDBJ databases">
        <title>Adiantum capillus-veneris genome.</title>
        <authorList>
            <person name="Fang Y."/>
            <person name="Liao Q."/>
        </authorList>
    </citation>
    <scope>NUCLEOTIDE SEQUENCE [LARGE SCALE GENOMIC DNA]</scope>
    <source>
        <strain evidence="18">H3</strain>
        <tissue evidence="18">Leaf</tissue>
    </source>
</reference>
<dbReference type="PANTHER" id="PTHR48056">
    <property type="entry name" value="LRR RECEPTOR-LIKE SERINE/THREONINE-PROTEIN KINASE-RELATED"/>
    <property type="match status" value="1"/>
</dbReference>
<evidence type="ECO:0000259" key="17">
    <source>
        <dbReference type="PROSITE" id="PS50011"/>
    </source>
</evidence>
<dbReference type="SUPFAM" id="SSF52058">
    <property type="entry name" value="L domain-like"/>
    <property type="match status" value="1"/>
</dbReference>